<dbReference type="eggNOG" id="COG2304">
    <property type="taxonomic scope" value="Bacteria"/>
</dbReference>
<keyword evidence="1" id="KW-1133">Transmembrane helix</keyword>
<keyword evidence="4" id="KW-1185">Reference proteome</keyword>
<evidence type="ECO:0000313" key="4">
    <source>
        <dbReference type="Proteomes" id="UP000006833"/>
    </source>
</evidence>
<dbReference type="InterPro" id="IPR036465">
    <property type="entry name" value="vWFA_dom_sf"/>
</dbReference>
<dbReference type="Gene3D" id="3.40.50.410">
    <property type="entry name" value="von Willebrand factor, type A domain"/>
    <property type="match status" value="1"/>
</dbReference>
<dbReference type="Pfam" id="PF13400">
    <property type="entry name" value="Tad"/>
    <property type="match status" value="1"/>
</dbReference>
<dbReference type="RefSeq" id="WP_012178934.1">
    <property type="nucleotide sequence ID" value="NC_009952.1"/>
</dbReference>
<dbReference type="STRING" id="398580.Dshi_2267"/>
<dbReference type="AlphaFoldDB" id="A8LR80"/>
<organism evidence="3 4">
    <name type="scientific">Dinoroseobacter shibae (strain DSM 16493 / NCIMB 14021 / DFL 12)</name>
    <dbReference type="NCBI Taxonomy" id="398580"/>
    <lineage>
        <taxon>Bacteria</taxon>
        <taxon>Pseudomonadati</taxon>
        <taxon>Pseudomonadota</taxon>
        <taxon>Alphaproteobacteria</taxon>
        <taxon>Rhodobacterales</taxon>
        <taxon>Roseobacteraceae</taxon>
        <taxon>Dinoroseobacter</taxon>
    </lineage>
</organism>
<dbReference type="KEGG" id="dsh:Dshi_2267"/>
<dbReference type="Proteomes" id="UP000006833">
    <property type="component" value="Chromosome"/>
</dbReference>
<sequence>MRKTETDQKSVPSRPSALKLVIAFCRDEAGVLTGFSLYIFILMMMIAGLTIDLMRYEAVRTRLQATSDRAVLAAADLDQTTNAKAVVEDYFAKAGMSQYLDGVQVSKGLNFKEVEAQVSATIPTWFMNMSGIETLDAFARSKAEERIQNIEVSLVLDISGSMGWDGKLANMRTAADQFVRTMMAGNDNVAADGTGLTSVSIIPYHAVVNVPDELLDEYAVSTQQTVSNCVRFTATDFQSISIDRTKTLDRLAHFDRNNSNLHTFNGDRLIGRPWCQVGTYGAILPWSTSVTDLTNKVAELGASGNTATDIGMKWAAALLDPGTQNIVDDMIDGGHLEADLAGRPVLYSDPETIKVVVLMTDGENTSQYDLKNEFKGTMSPVWWDEASDSYFVYFQNRANNDKKPWWNVGRTPESDTNGNDSDKGSWEWELGEPSARQLSHAELFGTFSVRFISEFFFRVKNDNQKTIREKYRNAVTRYTGNSTADGYTEQICDQLKAQDVVIFTIGFEAPQRGQDLMRYCASSSGHYFDVEGVEISEAFSSIANTIQQLRLSL</sequence>
<feature type="transmembrane region" description="Helical" evidence="1">
    <location>
        <begin position="35"/>
        <end position="54"/>
    </location>
</feature>
<dbReference type="InterPro" id="IPR028087">
    <property type="entry name" value="Tad_N"/>
</dbReference>
<dbReference type="EMBL" id="CP000830">
    <property type="protein sequence ID" value="ABV94003.1"/>
    <property type="molecule type" value="Genomic_DNA"/>
</dbReference>
<keyword evidence="1" id="KW-0812">Transmembrane</keyword>
<gene>
    <name evidence="3" type="ordered locus">Dshi_2267</name>
</gene>
<evidence type="ECO:0000256" key="1">
    <source>
        <dbReference type="SAM" id="Phobius"/>
    </source>
</evidence>
<dbReference type="SUPFAM" id="SSF53300">
    <property type="entry name" value="vWA-like"/>
    <property type="match status" value="1"/>
</dbReference>
<keyword evidence="1" id="KW-0472">Membrane</keyword>
<protein>
    <recommendedName>
        <fullName evidence="2">Putative Flp pilus-assembly TadG-like N-terminal domain-containing protein</fullName>
    </recommendedName>
</protein>
<reference evidence="4" key="1">
    <citation type="journal article" date="2010" name="ISME J.">
        <title>The complete genome sequence of the algal symbiont Dinoroseobacter shibae: a hitchhiker's guide to life in the sea.</title>
        <authorList>
            <person name="Wagner-Dobler I."/>
            <person name="Ballhausen B."/>
            <person name="Berger M."/>
            <person name="Brinkhoff T."/>
            <person name="Buchholz I."/>
            <person name="Bunk B."/>
            <person name="Cypionka H."/>
            <person name="Daniel R."/>
            <person name="Drepper T."/>
            <person name="Gerdts G."/>
            <person name="Hahnke S."/>
            <person name="Han C."/>
            <person name="Jahn D."/>
            <person name="Kalhoefer D."/>
            <person name="Kiss H."/>
            <person name="Klenk H.P."/>
            <person name="Kyrpides N."/>
            <person name="Liebl W."/>
            <person name="Liesegang H."/>
            <person name="Meincke L."/>
            <person name="Pati A."/>
            <person name="Petersen J."/>
            <person name="Piekarski T."/>
            <person name="Pommerenke C."/>
            <person name="Pradella S."/>
            <person name="Pukall R."/>
            <person name="Rabus R."/>
            <person name="Stackebrandt E."/>
            <person name="Thole S."/>
            <person name="Thompson L."/>
            <person name="Tielen P."/>
            <person name="Tomasch J."/>
            <person name="von Jan M."/>
            <person name="Wanphrut N."/>
            <person name="Wichels A."/>
            <person name="Zech H."/>
            <person name="Simon M."/>
        </authorList>
    </citation>
    <scope>NUCLEOTIDE SEQUENCE [LARGE SCALE GENOMIC DNA]</scope>
    <source>
        <strain evidence="4">DSM 16493 / NCIMB 14021 / DFL 12</strain>
    </source>
</reference>
<dbReference type="OrthoDB" id="7522752at2"/>
<proteinExistence type="predicted"/>
<name>A8LR80_DINSH</name>
<feature type="domain" description="Putative Flp pilus-assembly TadG-like N-terminal" evidence="2">
    <location>
        <begin position="30"/>
        <end position="75"/>
    </location>
</feature>
<dbReference type="HOGENOM" id="CLU_026005_1_0_5"/>
<accession>A8LR80</accession>
<evidence type="ECO:0000259" key="2">
    <source>
        <dbReference type="Pfam" id="PF13400"/>
    </source>
</evidence>
<evidence type="ECO:0000313" key="3">
    <source>
        <dbReference type="EMBL" id="ABV94003.1"/>
    </source>
</evidence>